<dbReference type="Proteomes" id="UP000230750">
    <property type="component" value="Unassembled WGS sequence"/>
</dbReference>
<sequence>MVFPRNTISSAPDAISEPMVSKLRLRSRSDIKDTESISGYFSDRTDVSLSDLKHYSVQKDYAKILLLIAFPLLTIVVLSCVTAIRTIQMVNIAEKTRNAIEINSLTSSLVARLQVERGLSTGLLGSSGNTSLEPQIKKLDNARNLTDGNLTLLKERSDFQFPEIVVGNETIRSLHELTEKIIGHRKGVDNRSVTPEDNVNFTHQLMLES</sequence>
<dbReference type="Pfam" id="PF08376">
    <property type="entry name" value="NIT"/>
    <property type="match status" value="1"/>
</dbReference>
<evidence type="ECO:0000313" key="3">
    <source>
        <dbReference type="EMBL" id="PIK57410.1"/>
    </source>
</evidence>
<dbReference type="AlphaFoldDB" id="A0A2G8LB64"/>
<name>A0A2G8LB64_STIJA</name>
<feature type="domain" description="Nitrate/nitrite sensing protein" evidence="2">
    <location>
        <begin position="109"/>
        <end position="201"/>
    </location>
</feature>
<gene>
    <name evidence="3" type="ORF">BSL78_05676</name>
</gene>
<evidence type="ECO:0000256" key="1">
    <source>
        <dbReference type="SAM" id="Phobius"/>
    </source>
</evidence>
<organism evidence="3 4">
    <name type="scientific">Stichopus japonicus</name>
    <name type="common">Sea cucumber</name>
    <dbReference type="NCBI Taxonomy" id="307972"/>
    <lineage>
        <taxon>Eukaryota</taxon>
        <taxon>Metazoa</taxon>
        <taxon>Echinodermata</taxon>
        <taxon>Eleutherozoa</taxon>
        <taxon>Echinozoa</taxon>
        <taxon>Holothuroidea</taxon>
        <taxon>Aspidochirotacea</taxon>
        <taxon>Aspidochirotida</taxon>
        <taxon>Stichopodidae</taxon>
        <taxon>Apostichopus</taxon>
    </lineage>
</organism>
<reference evidence="3 4" key="1">
    <citation type="journal article" date="2017" name="PLoS Biol.">
        <title>The sea cucumber genome provides insights into morphological evolution and visceral regeneration.</title>
        <authorList>
            <person name="Zhang X."/>
            <person name="Sun L."/>
            <person name="Yuan J."/>
            <person name="Sun Y."/>
            <person name="Gao Y."/>
            <person name="Zhang L."/>
            <person name="Li S."/>
            <person name="Dai H."/>
            <person name="Hamel J.F."/>
            <person name="Liu C."/>
            <person name="Yu Y."/>
            <person name="Liu S."/>
            <person name="Lin W."/>
            <person name="Guo K."/>
            <person name="Jin S."/>
            <person name="Xu P."/>
            <person name="Storey K.B."/>
            <person name="Huan P."/>
            <person name="Zhang T."/>
            <person name="Zhou Y."/>
            <person name="Zhang J."/>
            <person name="Lin C."/>
            <person name="Li X."/>
            <person name="Xing L."/>
            <person name="Huo D."/>
            <person name="Sun M."/>
            <person name="Wang L."/>
            <person name="Mercier A."/>
            <person name="Li F."/>
            <person name="Yang H."/>
            <person name="Xiang J."/>
        </authorList>
    </citation>
    <scope>NUCLEOTIDE SEQUENCE [LARGE SCALE GENOMIC DNA]</scope>
    <source>
        <strain evidence="3">Shaxun</strain>
        <tissue evidence="3">Muscle</tissue>
    </source>
</reference>
<evidence type="ECO:0000313" key="4">
    <source>
        <dbReference type="Proteomes" id="UP000230750"/>
    </source>
</evidence>
<feature type="transmembrane region" description="Helical" evidence="1">
    <location>
        <begin position="64"/>
        <end position="87"/>
    </location>
</feature>
<keyword evidence="1" id="KW-0812">Transmembrane</keyword>
<keyword evidence="4" id="KW-1185">Reference proteome</keyword>
<keyword evidence="1" id="KW-1133">Transmembrane helix</keyword>
<protein>
    <recommendedName>
        <fullName evidence="2">Nitrate/nitrite sensing protein domain-containing protein</fullName>
    </recommendedName>
</protein>
<keyword evidence="1" id="KW-0472">Membrane</keyword>
<evidence type="ECO:0000259" key="2">
    <source>
        <dbReference type="Pfam" id="PF08376"/>
    </source>
</evidence>
<comment type="caution">
    <text evidence="3">The sequence shown here is derived from an EMBL/GenBank/DDBJ whole genome shotgun (WGS) entry which is preliminary data.</text>
</comment>
<dbReference type="EMBL" id="MRZV01000143">
    <property type="protein sequence ID" value="PIK57410.1"/>
    <property type="molecule type" value="Genomic_DNA"/>
</dbReference>
<dbReference type="InterPro" id="IPR013587">
    <property type="entry name" value="Nitrate/nitrite_sensing"/>
</dbReference>
<proteinExistence type="predicted"/>
<accession>A0A2G8LB64</accession>